<gene>
    <name evidence="1" type="ORF">O181_062669</name>
</gene>
<proteinExistence type="predicted"/>
<evidence type="ECO:0000313" key="2">
    <source>
        <dbReference type="Proteomes" id="UP000765509"/>
    </source>
</evidence>
<protein>
    <submittedName>
        <fullName evidence="1">Uncharacterized protein</fullName>
    </submittedName>
</protein>
<dbReference type="EMBL" id="AVOT02029934">
    <property type="protein sequence ID" value="MBW0522954.1"/>
    <property type="molecule type" value="Genomic_DNA"/>
</dbReference>
<accession>A0A9Q3I1S5</accession>
<reference evidence="1" key="1">
    <citation type="submission" date="2021-03" db="EMBL/GenBank/DDBJ databases">
        <title>Draft genome sequence of rust myrtle Austropuccinia psidii MF-1, a brazilian biotype.</title>
        <authorList>
            <person name="Quecine M.C."/>
            <person name="Pachon D.M.R."/>
            <person name="Bonatelli M.L."/>
            <person name="Correr F.H."/>
            <person name="Franceschini L.M."/>
            <person name="Leite T.F."/>
            <person name="Margarido G.R.A."/>
            <person name="Almeida C.A."/>
            <person name="Ferrarezi J.A."/>
            <person name="Labate C.A."/>
        </authorList>
    </citation>
    <scope>NUCLEOTIDE SEQUENCE</scope>
    <source>
        <strain evidence="1">MF-1</strain>
    </source>
</reference>
<keyword evidence="2" id="KW-1185">Reference proteome</keyword>
<name>A0A9Q3I1S5_9BASI</name>
<dbReference type="Proteomes" id="UP000765509">
    <property type="component" value="Unassembled WGS sequence"/>
</dbReference>
<dbReference type="AlphaFoldDB" id="A0A9Q3I1S5"/>
<organism evidence="1 2">
    <name type="scientific">Austropuccinia psidii MF-1</name>
    <dbReference type="NCBI Taxonomy" id="1389203"/>
    <lineage>
        <taxon>Eukaryota</taxon>
        <taxon>Fungi</taxon>
        <taxon>Dikarya</taxon>
        <taxon>Basidiomycota</taxon>
        <taxon>Pucciniomycotina</taxon>
        <taxon>Pucciniomycetes</taxon>
        <taxon>Pucciniales</taxon>
        <taxon>Sphaerophragmiaceae</taxon>
        <taxon>Austropuccinia</taxon>
    </lineage>
</organism>
<sequence>MPYISRFQQLNLHKSFLTTEKDTQRQSITHTMAWTPQRRREVPWIGGYPTNRQNHGITATSGGASFLMAHSCRPFPTPRDHFSVSISSKRAIKLMNAKMTQPASNAQGTTCPKTARTQLKCHLSRDVYNALTKI</sequence>
<evidence type="ECO:0000313" key="1">
    <source>
        <dbReference type="EMBL" id="MBW0522954.1"/>
    </source>
</evidence>
<comment type="caution">
    <text evidence="1">The sequence shown here is derived from an EMBL/GenBank/DDBJ whole genome shotgun (WGS) entry which is preliminary data.</text>
</comment>